<dbReference type="NCBIfam" id="NF006763">
    <property type="entry name" value="PRK09284.1"/>
    <property type="match status" value="1"/>
</dbReference>
<dbReference type="PANTHER" id="PTHR30557">
    <property type="entry name" value="THIAMINE BIOSYNTHESIS PROTEIN THIC"/>
    <property type="match status" value="1"/>
</dbReference>
<evidence type="ECO:0000256" key="6">
    <source>
        <dbReference type="ARBA" id="ARBA00022833"/>
    </source>
</evidence>
<dbReference type="GO" id="GO:0009228">
    <property type="term" value="P:thiamine biosynthetic process"/>
    <property type="evidence" value="ECO:0007669"/>
    <property type="project" value="UniProtKB-KW"/>
</dbReference>
<dbReference type="HAMAP" id="MF_00089">
    <property type="entry name" value="ThiC"/>
    <property type="match status" value="1"/>
</dbReference>
<keyword evidence="10" id="KW-0456">Lyase</keyword>
<evidence type="ECO:0000256" key="3">
    <source>
        <dbReference type="ARBA" id="ARBA00022485"/>
    </source>
</evidence>
<dbReference type="InterPro" id="IPR038521">
    <property type="entry name" value="ThiC/Bza_core_dom"/>
</dbReference>
<dbReference type="SFLD" id="SFLDS00113">
    <property type="entry name" value="Radical_SAM_Phosphomethylpyrim"/>
    <property type="match status" value="1"/>
</dbReference>
<dbReference type="InterPro" id="IPR037509">
    <property type="entry name" value="ThiC"/>
</dbReference>
<evidence type="ECO:0000256" key="4">
    <source>
        <dbReference type="ARBA" id="ARBA00022691"/>
    </source>
</evidence>
<evidence type="ECO:0000256" key="8">
    <source>
        <dbReference type="ARBA" id="ARBA00023004"/>
    </source>
</evidence>
<evidence type="ECO:0000256" key="5">
    <source>
        <dbReference type="ARBA" id="ARBA00022723"/>
    </source>
</evidence>
<dbReference type="Gene3D" id="3.20.20.540">
    <property type="entry name" value="Radical SAM ThiC family, central domain"/>
    <property type="match status" value="1"/>
</dbReference>
<dbReference type="SFLD" id="SFLDF00407">
    <property type="entry name" value="phosphomethylpyrimidine_syntha"/>
    <property type="match status" value="1"/>
</dbReference>
<evidence type="ECO:0000256" key="7">
    <source>
        <dbReference type="ARBA" id="ARBA00022977"/>
    </source>
</evidence>
<dbReference type="NCBIfam" id="NF009895">
    <property type="entry name" value="PRK13352.1"/>
    <property type="match status" value="1"/>
</dbReference>
<dbReference type="InterPro" id="IPR002817">
    <property type="entry name" value="ThiC/BzaA/B"/>
</dbReference>
<organism evidence="12 13">
    <name type="scientific">Cannabis sativa</name>
    <name type="common">Hemp</name>
    <name type="synonym">Marijuana</name>
    <dbReference type="NCBI Taxonomy" id="3483"/>
    <lineage>
        <taxon>Eukaryota</taxon>
        <taxon>Viridiplantae</taxon>
        <taxon>Streptophyta</taxon>
        <taxon>Embryophyta</taxon>
        <taxon>Tracheophyta</taxon>
        <taxon>Spermatophyta</taxon>
        <taxon>Magnoliopsida</taxon>
        <taxon>eudicotyledons</taxon>
        <taxon>Gunneridae</taxon>
        <taxon>Pentapetalae</taxon>
        <taxon>rosids</taxon>
        <taxon>fabids</taxon>
        <taxon>Rosales</taxon>
        <taxon>Cannabaceae</taxon>
        <taxon>Cannabis</taxon>
    </lineage>
</organism>
<dbReference type="Gene3D" id="6.10.250.620">
    <property type="match status" value="1"/>
</dbReference>
<name>A0A7J6FU86_CANSA</name>
<accession>A0A7J6FU86</accession>
<reference evidence="12 13" key="1">
    <citation type="journal article" date="2020" name="bioRxiv">
        <title>Sequence and annotation of 42 cannabis genomes reveals extensive copy number variation in cannabinoid synthesis and pathogen resistance genes.</title>
        <authorList>
            <person name="Mckernan K.J."/>
            <person name="Helbert Y."/>
            <person name="Kane L.T."/>
            <person name="Ebling H."/>
            <person name="Zhang L."/>
            <person name="Liu B."/>
            <person name="Eaton Z."/>
            <person name="Mclaughlin S."/>
            <person name="Kingan S."/>
            <person name="Baybayan P."/>
            <person name="Concepcion G."/>
            <person name="Jordan M."/>
            <person name="Riva A."/>
            <person name="Barbazuk W."/>
            <person name="Harkins T."/>
        </authorList>
    </citation>
    <scope>NUCLEOTIDE SEQUENCE [LARGE SCALE GENOMIC DNA]</scope>
    <source>
        <strain evidence="13">cv. Jamaican Lion 4</strain>
        <tissue evidence="12">Leaf</tissue>
    </source>
</reference>
<sequence>MASVHSALTSVVFKNGNHSSPKKFPSSSFLPGFDIMGRVSCPHKREMSGPRATLTFDPPTTNEGKDKQRKHTVDPASPDFLPLPSFEQCFPKSTKEQREVIHEQTGHVLKVPFRRVHLSGDEPHFDTYDTSGLQNIDPRVGLPKLRKDWINKREKLGAPRYTQMYYAKQGIITEEMLYCATRENLDPEFVRSEVARGRAIIPSNKKHLELEPMIVGRKFLVKVNANIGNSAVASSIEEEVYKVQWATMWGADTVMDLSTGRHIHETREWILRNSAVPVGTVPIYQALEKVNGIAENLNWEVFRDTLIEQAEQGVDYFTIHAGVLLRYIPLTAKRMTGIVSRGGSIHAKWCLAYHKENFAYEHWDDILDICNQYDVALSIGDGLRPGSIYDANDTAQFAELLTQGELTRRAWEKDVQVMNEGPGHVPMHKIPENMQKQLEWCNEAPFYTLGPLTTDIAPGYDHITSAIGAANIGALGTALLCYVTPKEHLGLPNRDDVKAGVIAYKIAAHAADLAKQHPYAQAWDDALSKARFEFRWMDQFALSLDPMTAMSFHDETLPSDGAKVAHFCSMCGPKFCSMKITEDVRKYAEEHGYGTEEAVQRGMDAMSAEFLSAKKTISGEQHGEIGGEIYLPESYVKSAESVIDSLSESSIFSYNVRTLNERKHIDKFGRLNSTFSRSRSRYWGCFNVRAMV</sequence>
<keyword evidence="4" id="KW-0949">S-adenosyl-L-methionine</keyword>
<dbReference type="GO" id="GO:0051539">
    <property type="term" value="F:4 iron, 4 sulfur cluster binding"/>
    <property type="evidence" value="ECO:0007669"/>
    <property type="project" value="UniProtKB-KW"/>
</dbReference>
<dbReference type="Pfam" id="PF01964">
    <property type="entry name" value="ThiC_Rad_SAM"/>
    <property type="match status" value="1"/>
</dbReference>
<keyword evidence="9" id="KW-0411">Iron-sulfur</keyword>
<evidence type="ECO:0000256" key="2">
    <source>
        <dbReference type="ARBA" id="ARBA00003175"/>
    </source>
</evidence>
<feature type="region of interest" description="Disordered" evidence="11">
    <location>
        <begin position="43"/>
        <end position="79"/>
    </location>
</feature>
<dbReference type="AlphaFoldDB" id="A0A7J6FU86"/>
<keyword evidence="8" id="KW-0408">Iron</keyword>
<evidence type="ECO:0000313" key="13">
    <source>
        <dbReference type="Proteomes" id="UP000525078"/>
    </source>
</evidence>
<dbReference type="GO" id="GO:0016830">
    <property type="term" value="F:carbon-carbon lyase activity"/>
    <property type="evidence" value="ECO:0007669"/>
    <property type="project" value="InterPro"/>
</dbReference>
<keyword evidence="3" id="KW-0004">4Fe-4S</keyword>
<dbReference type="GO" id="GO:0046872">
    <property type="term" value="F:metal ion binding"/>
    <property type="evidence" value="ECO:0007669"/>
    <property type="project" value="UniProtKB-KW"/>
</dbReference>
<keyword evidence="7" id="KW-0784">Thiamine biosynthesis</keyword>
<keyword evidence="6" id="KW-0862">Zinc</keyword>
<dbReference type="EMBL" id="JAATIP010000096">
    <property type="protein sequence ID" value="KAF4374344.1"/>
    <property type="molecule type" value="Genomic_DNA"/>
</dbReference>
<dbReference type="Proteomes" id="UP000525078">
    <property type="component" value="Unassembled WGS sequence"/>
</dbReference>
<evidence type="ECO:0000313" key="12">
    <source>
        <dbReference type="EMBL" id="KAF4374344.1"/>
    </source>
</evidence>
<dbReference type="FunFam" id="3.20.20.540:FF:000001">
    <property type="entry name" value="Phosphomethylpyrimidine synthase"/>
    <property type="match status" value="1"/>
</dbReference>
<gene>
    <name evidence="12" type="ORF">F8388_002242</name>
</gene>
<evidence type="ECO:0000256" key="1">
    <source>
        <dbReference type="ARBA" id="ARBA00001966"/>
    </source>
</evidence>
<protein>
    <submittedName>
        <fullName evidence="12">Uncharacterized protein</fullName>
    </submittedName>
</protein>
<comment type="function">
    <text evidence="2">Catalyzes the synthesis of the hydroxymethylpyrimidine phosphate (HMP-P) moiety of thiamine from aminoimidazole ribotide (AIR) in a radical S-adenosyl-L-methionine (SAM)-dependent reaction.</text>
</comment>
<dbReference type="SFLD" id="SFLDG01114">
    <property type="entry name" value="phosphomethylpyrimidine_syntha"/>
    <property type="match status" value="1"/>
</dbReference>
<comment type="cofactor">
    <cofactor evidence="1">
        <name>[4Fe-4S] cluster</name>
        <dbReference type="ChEBI" id="CHEBI:49883"/>
    </cofactor>
</comment>
<evidence type="ECO:0000256" key="10">
    <source>
        <dbReference type="ARBA" id="ARBA00023239"/>
    </source>
</evidence>
<comment type="caution">
    <text evidence="12">The sequence shown here is derived from an EMBL/GenBank/DDBJ whole genome shotgun (WGS) entry which is preliminary data.</text>
</comment>
<dbReference type="PANTHER" id="PTHR30557:SF1">
    <property type="entry name" value="PHOSPHOMETHYLPYRIMIDINE SYNTHASE, CHLOROPLASTIC"/>
    <property type="match status" value="1"/>
</dbReference>
<evidence type="ECO:0000256" key="11">
    <source>
        <dbReference type="SAM" id="MobiDB-lite"/>
    </source>
</evidence>
<dbReference type="NCBIfam" id="TIGR00190">
    <property type="entry name" value="thiC"/>
    <property type="match status" value="1"/>
</dbReference>
<evidence type="ECO:0000256" key="9">
    <source>
        <dbReference type="ARBA" id="ARBA00023014"/>
    </source>
</evidence>
<keyword evidence="5" id="KW-0479">Metal-binding</keyword>
<proteinExistence type="inferred from homology"/>